<protein>
    <submittedName>
        <fullName evidence="2">Uncharacterized protein</fullName>
    </submittedName>
</protein>
<reference evidence="2" key="2">
    <citation type="journal article" date="2023" name="Microbiol Resour">
        <title>Decontamination and Annotation of the Draft Genome Sequence of the Oomycete Lagenidium giganteum ARSEF 373.</title>
        <authorList>
            <person name="Morgan W.R."/>
            <person name="Tartar A."/>
        </authorList>
    </citation>
    <scope>NUCLEOTIDE SEQUENCE</scope>
    <source>
        <strain evidence="2">ARSEF 373</strain>
    </source>
</reference>
<feature type="compositionally biased region" description="Low complexity" evidence="1">
    <location>
        <begin position="247"/>
        <end position="261"/>
    </location>
</feature>
<reference evidence="2" key="1">
    <citation type="submission" date="2022-11" db="EMBL/GenBank/DDBJ databases">
        <authorList>
            <person name="Morgan W.R."/>
            <person name="Tartar A."/>
        </authorList>
    </citation>
    <scope>NUCLEOTIDE SEQUENCE</scope>
    <source>
        <strain evidence="2">ARSEF 373</strain>
    </source>
</reference>
<keyword evidence="3" id="KW-1185">Reference proteome</keyword>
<organism evidence="2 3">
    <name type="scientific">Lagenidium giganteum</name>
    <dbReference type="NCBI Taxonomy" id="4803"/>
    <lineage>
        <taxon>Eukaryota</taxon>
        <taxon>Sar</taxon>
        <taxon>Stramenopiles</taxon>
        <taxon>Oomycota</taxon>
        <taxon>Peronosporomycetes</taxon>
        <taxon>Pythiales</taxon>
        <taxon>Pythiaceae</taxon>
    </lineage>
</organism>
<evidence type="ECO:0000256" key="1">
    <source>
        <dbReference type="SAM" id="MobiDB-lite"/>
    </source>
</evidence>
<gene>
    <name evidence="2" type="ORF">N0F65_008412</name>
</gene>
<dbReference type="Proteomes" id="UP001146120">
    <property type="component" value="Unassembled WGS sequence"/>
</dbReference>
<sequence>MDAGGKRKYNENAFTAKAENGTLTVKIMRREKQRMARGHPAAWQSQPHTLLHQSSSNSDYNGEFSASSETVTSEAPVEEHYSPPKPRPNRKHVPIFYQKKTTLSDLSASRSTDDIPIQTSSTSSTQDTEGFTGTQRDGGLSSLPNPLFSRSDSDGNGLLGKYLETQYSQGESSHQMSFSNVIAHEHDPATALHQLAASSAAFGNSHPLHSSLQHMPSLQEQSSASNSEYRFNAFSALQSVIHSQLAQASDSGSSASLGGNSHHFPPPPRFNQLQRSGQEHSYGYEQPSHDDTVIGGDDDGDDLGPPPSAPPAFTVQNSLMGGGIEMAPAVSNVNTRNFDWSKHHPGGRPRSGSLPSIPSALSAEDEQDEVEGAPPHATSGHSNSGSQVWKEV</sequence>
<name>A0AAV2YWT5_9STRA</name>
<feature type="region of interest" description="Disordered" evidence="1">
    <location>
        <begin position="247"/>
        <end position="317"/>
    </location>
</feature>
<dbReference type="AlphaFoldDB" id="A0AAV2YWT5"/>
<evidence type="ECO:0000313" key="2">
    <source>
        <dbReference type="EMBL" id="DAZ99107.1"/>
    </source>
</evidence>
<evidence type="ECO:0000313" key="3">
    <source>
        <dbReference type="Proteomes" id="UP001146120"/>
    </source>
</evidence>
<comment type="caution">
    <text evidence="2">The sequence shown here is derived from an EMBL/GenBank/DDBJ whole genome shotgun (WGS) entry which is preliminary data.</text>
</comment>
<feature type="compositionally biased region" description="Polar residues" evidence="1">
    <location>
        <begin position="43"/>
        <end position="73"/>
    </location>
</feature>
<feature type="compositionally biased region" description="Polar residues" evidence="1">
    <location>
        <begin position="99"/>
        <end position="110"/>
    </location>
</feature>
<feature type="region of interest" description="Disordered" evidence="1">
    <location>
        <begin position="31"/>
        <end position="154"/>
    </location>
</feature>
<feature type="region of interest" description="Disordered" evidence="1">
    <location>
        <begin position="336"/>
        <end position="392"/>
    </location>
</feature>
<feature type="compositionally biased region" description="Low complexity" evidence="1">
    <location>
        <begin position="114"/>
        <end position="128"/>
    </location>
</feature>
<feature type="compositionally biased region" description="Polar residues" evidence="1">
    <location>
        <begin position="379"/>
        <end position="392"/>
    </location>
</feature>
<accession>A0AAV2YWT5</accession>
<dbReference type="EMBL" id="DAKRPA010000090">
    <property type="protein sequence ID" value="DAZ99107.1"/>
    <property type="molecule type" value="Genomic_DNA"/>
</dbReference>
<proteinExistence type="predicted"/>